<dbReference type="AlphaFoldDB" id="A0A9W6TP25"/>
<reference evidence="2" key="1">
    <citation type="submission" date="2023-04" db="EMBL/GenBank/DDBJ databases">
        <title>Phytophthora fragariaefolia NBRC 109709.</title>
        <authorList>
            <person name="Ichikawa N."/>
            <person name="Sato H."/>
            <person name="Tonouchi N."/>
        </authorList>
    </citation>
    <scope>NUCLEOTIDE SEQUENCE</scope>
    <source>
        <strain evidence="2">NBRC 109709</strain>
    </source>
</reference>
<protein>
    <submittedName>
        <fullName evidence="2">Unnamed protein product</fullName>
    </submittedName>
</protein>
<evidence type="ECO:0000313" key="3">
    <source>
        <dbReference type="Proteomes" id="UP001165121"/>
    </source>
</evidence>
<organism evidence="2 3">
    <name type="scientific">Phytophthora fragariaefolia</name>
    <dbReference type="NCBI Taxonomy" id="1490495"/>
    <lineage>
        <taxon>Eukaryota</taxon>
        <taxon>Sar</taxon>
        <taxon>Stramenopiles</taxon>
        <taxon>Oomycota</taxon>
        <taxon>Peronosporomycetes</taxon>
        <taxon>Peronosporales</taxon>
        <taxon>Peronosporaceae</taxon>
        <taxon>Phytophthora</taxon>
    </lineage>
</organism>
<name>A0A9W6TP25_9STRA</name>
<comment type="caution">
    <text evidence="2">The sequence shown here is derived from an EMBL/GenBank/DDBJ whole genome shotgun (WGS) entry which is preliminary data.</text>
</comment>
<dbReference type="EMBL" id="BSXT01000153">
    <property type="protein sequence ID" value="GMF19282.1"/>
    <property type="molecule type" value="Genomic_DNA"/>
</dbReference>
<feature type="region of interest" description="Disordered" evidence="1">
    <location>
        <begin position="1"/>
        <end position="42"/>
    </location>
</feature>
<proteinExistence type="predicted"/>
<gene>
    <name evidence="2" type="ORF">Pfra01_000195800</name>
</gene>
<dbReference type="InterPro" id="IPR053129">
    <property type="entry name" value="Integrator_complex_assoc"/>
</dbReference>
<sequence length="225" mass="24581">MDRDGNNVPQGQHTSPEVAAPTVDTPYRVPAGGPEPSWTTTARPPAAIVGAAPLDEAAIPTSLAVVETALRRASDFRDLQRSYDRLLSAYFGLRRRVAGFQHDLNSVAHFASPFVQFVQHKYSVQADRLRQSQQQCAELRGALQERLDNANELFDLRSHLAYREHVHADAIASFEETIDDLNRCLAAASAARAQPTSGTHPQLQARLNAALAAHEAAVRDLDDAL</sequence>
<evidence type="ECO:0000313" key="2">
    <source>
        <dbReference type="EMBL" id="GMF19282.1"/>
    </source>
</evidence>
<accession>A0A9W6TP25</accession>
<dbReference type="Proteomes" id="UP001165121">
    <property type="component" value="Unassembled WGS sequence"/>
</dbReference>
<dbReference type="PANTHER" id="PTHR48194:SF1">
    <property type="entry name" value="INTEGRATOR COMPLEX SUBUNIT 10-LIKE PROTEIN"/>
    <property type="match status" value="1"/>
</dbReference>
<evidence type="ECO:0000256" key="1">
    <source>
        <dbReference type="SAM" id="MobiDB-lite"/>
    </source>
</evidence>
<dbReference type="PANTHER" id="PTHR48194">
    <property type="entry name" value="FINGER PROTEIN, PUTATIVE-RELATED"/>
    <property type="match status" value="1"/>
</dbReference>
<keyword evidence="3" id="KW-1185">Reference proteome</keyword>